<comment type="subunit">
    <text evidence="5">Homodimer.</text>
</comment>
<comment type="catalytic activity">
    <reaction evidence="5">
        <text>pyridoxamine 5'-phosphate + O2 + H2O = pyridoxal 5'-phosphate + H2O2 + NH4(+)</text>
        <dbReference type="Rhea" id="RHEA:15817"/>
        <dbReference type="ChEBI" id="CHEBI:15377"/>
        <dbReference type="ChEBI" id="CHEBI:15379"/>
        <dbReference type="ChEBI" id="CHEBI:16240"/>
        <dbReference type="ChEBI" id="CHEBI:28938"/>
        <dbReference type="ChEBI" id="CHEBI:58451"/>
        <dbReference type="ChEBI" id="CHEBI:597326"/>
        <dbReference type="EC" id="1.4.3.5"/>
    </reaction>
</comment>
<dbReference type="NCBIfam" id="TIGR00558">
    <property type="entry name" value="pdxH"/>
    <property type="match status" value="1"/>
</dbReference>
<dbReference type="Pfam" id="PF10590">
    <property type="entry name" value="PNP_phzG_C"/>
    <property type="match status" value="1"/>
</dbReference>
<comment type="pathway">
    <text evidence="5">Cofactor metabolism; pyridoxal 5'-phosphate salvage; pyridoxal 5'-phosphate from pyridoxine 5'-phosphate: step 1/1.</text>
</comment>
<evidence type="ECO:0000259" key="7">
    <source>
        <dbReference type="Pfam" id="PF01243"/>
    </source>
</evidence>
<dbReference type="GO" id="GO:0004733">
    <property type="term" value="F:pyridoxamine phosphate oxidase activity"/>
    <property type="evidence" value="ECO:0007669"/>
    <property type="project" value="UniProtKB-UniRule"/>
</dbReference>
<feature type="binding site" evidence="5 6">
    <location>
        <begin position="139"/>
        <end position="140"/>
    </location>
    <ligand>
        <name>FMN</name>
        <dbReference type="ChEBI" id="CHEBI:58210"/>
    </ligand>
</feature>
<comment type="caution">
    <text evidence="9">The sequence shown here is derived from an EMBL/GenBank/DDBJ whole genome shotgun (WGS) entry which is preliminary data.</text>
</comment>
<feature type="binding site" evidence="5">
    <location>
        <begin position="75"/>
        <end position="76"/>
    </location>
    <ligand>
        <name>FMN</name>
        <dbReference type="ChEBI" id="CHEBI:58210"/>
    </ligand>
</feature>
<evidence type="ECO:0000256" key="1">
    <source>
        <dbReference type="ARBA" id="ARBA00007301"/>
    </source>
</evidence>
<dbReference type="PIRSF" id="PIRSF000190">
    <property type="entry name" value="Pyd_amn-ph_oxd"/>
    <property type="match status" value="1"/>
</dbReference>
<dbReference type="Gene3D" id="2.30.110.10">
    <property type="entry name" value="Electron Transport, Fmn-binding Protein, Chain A"/>
    <property type="match status" value="1"/>
</dbReference>
<keyword evidence="5" id="KW-0664">Pyridoxine biosynthesis</keyword>
<protein>
    <recommendedName>
        <fullName evidence="5">Pyridoxine/pyridoxamine 5'-phosphate oxidase</fullName>
        <ecNumber evidence="5">1.4.3.5</ecNumber>
    </recommendedName>
    <alternativeName>
        <fullName evidence="5">PNP/PMP oxidase</fullName>
        <shortName evidence="5">PNPOx</shortName>
    </alternativeName>
    <alternativeName>
        <fullName evidence="5">Pyridoxal 5'-phosphate synthase</fullName>
    </alternativeName>
</protein>
<comment type="similarity">
    <text evidence="1 5">Belongs to the pyridoxamine 5'-phosphate oxidase family.</text>
</comment>
<evidence type="ECO:0000313" key="9">
    <source>
        <dbReference type="EMBL" id="RFA09595.1"/>
    </source>
</evidence>
<evidence type="ECO:0000256" key="5">
    <source>
        <dbReference type="HAMAP-Rule" id="MF_01629"/>
    </source>
</evidence>
<gene>
    <name evidence="5" type="primary">pdxH</name>
    <name evidence="9" type="ORF">B7R54_10460</name>
</gene>
<dbReference type="EMBL" id="NBWZ01000001">
    <property type="protein sequence ID" value="RFA09595.1"/>
    <property type="molecule type" value="Genomic_DNA"/>
</dbReference>
<dbReference type="Pfam" id="PF01243">
    <property type="entry name" value="PNPOx_N"/>
    <property type="match status" value="1"/>
</dbReference>
<dbReference type="InterPro" id="IPR019576">
    <property type="entry name" value="Pyridoxamine_oxidase_dimer_C"/>
</dbReference>
<feature type="binding site" evidence="5">
    <location>
        <begin position="60"/>
        <end position="65"/>
    </location>
    <ligand>
        <name>FMN</name>
        <dbReference type="ChEBI" id="CHEBI:58210"/>
    </ligand>
</feature>
<dbReference type="EC" id="1.4.3.5" evidence="5"/>
<dbReference type="RefSeq" id="WP_116414979.1">
    <property type="nucleotide sequence ID" value="NZ_NBWZ01000001.1"/>
</dbReference>
<feature type="binding site" evidence="5 6">
    <location>
        <position position="82"/>
    </location>
    <ligand>
        <name>FMN</name>
        <dbReference type="ChEBI" id="CHEBI:58210"/>
    </ligand>
</feature>
<accession>A0A3E0VIY6</accession>
<dbReference type="AlphaFoldDB" id="A0A3E0VIY6"/>
<dbReference type="GO" id="GO:0010181">
    <property type="term" value="F:FMN binding"/>
    <property type="evidence" value="ECO:0007669"/>
    <property type="project" value="UniProtKB-UniRule"/>
</dbReference>
<dbReference type="InterPro" id="IPR000659">
    <property type="entry name" value="Pyridox_Oxase"/>
</dbReference>
<dbReference type="PANTHER" id="PTHR10851:SF0">
    <property type="entry name" value="PYRIDOXINE-5'-PHOSPHATE OXIDASE"/>
    <property type="match status" value="1"/>
</dbReference>
<dbReference type="GO" id="GO:0008615">
    <property type="term" value="P:pyridoxine biosynthetic process"/>
    <property type="evidence" value="ECO:0007669"/>
    <property type="project" value="UniProtKB-UniRule"/>
</dbReference>
<reference evidence="9 10" key="1">
    <citation type="submission" date="2017-04" db="EMBL/GenBank/DDBJ databases">
        <title>Comparative genome analysis of Subtercola boreus.</title>
        <authorList>
            <person name="Cho Y.-J."/>
            <person name="Cho A."/>
            <person name="Kim O.-S."/>
            <person name="Lee J.-I."/>
        </authorList>
    </citation>
    <scope>NUCLEOTIDE SEQUENCE [LARGE SCALE GENOMIC DNA]</scope>
    <source>
        <strain evidence="9 10">K300</strain>
    </source>
</reference>
<feature type="binding site" evidence="5">
    <location>
        <position position="65"/>
    </location>
    <ligand>
        <name>substrate</name>
    </ligand>
</feature>
<dbReference type="Proteomes" id="UP000256486">
    <property type="component" value="Unassembled WGS sequence"/>
</dbReference>
<comment type="catalytic activity">
    <reaction evidence="5">
        <text>pyridoxine 5'-phosphate + O2 = pyridoxal 5'-phosphate + H2O2</text>
        <dbReference type="Rhea" id="RHEA:15149"/>
        <dbReference type="ChEBI" id="CHEBI:15379"/>
        <dbReference type="ChEBI" id="CHEBI:16240"/>
        <dbReference type="ChEBI" id="CHEBI:58589"/>
        <dbReference type="ChEBI" id="CHEBI:597326"/>
        <dbReference type="EC" id="1.4.3.5"/>
    </reaction>
</comment>
<keyword evidence="2 5" id="KW-0285">Flavoprotein</keyword>
<evidence type="ECO:0000256" key="2">
    <source>
        <dbReference type="ARBA" id="ARBA00022630"/>
    </source>
</evidence>
<name>A0A3E0VIY6_9MICO</name>
<evidence type="ECO:0000256" key="6">
    <source>
        <dbReference type="PIRSR" id="PIRSR000190-2"/>
    </source>
</evidence>
<evidence type="ECO:0000256" key="3">
    <source>
        <dbReference type="ARBA" id="ARBA00022643"/>
    </source>
</evidence>
<feature type="binding site" evidence="5 6">
    <location>
        <position position="189"/>
    </location>
    <ligand>
        <name>FMN</name>
        <dbReference type="ChEBI" id="CHEBI:58210"/>
    </ligand>
</feature>
<keyword evidence="4 5" id="KW-0560">Oxidoreductase</keyword>
<dbReference type="PANTHER" id="PTHR10851">
    <property type="entry name" value="PYRIDOXINE-5-PHOSPHATE OXIDASE"/>
    <property type="match status" value="1"/>
</dbReference>
<dbReference type="InterPro" id="IPR011576">
    <property type="entry name" value="Pyridox_Oxase_N"/>
</dbReference>
<feature type="binding site" evidence="5">
    <location>
        <begin position="195"/>
        <end position="197"/>
    </location>
    <ligand>
        <name>substrate</name>
    </ligand>
</feature>
<organism evidence="9 10">
    <name type="scientific">Subtercola boreus</name>
    <dbReference type="NCBI Taxonomy" id="120213"/>
    <lineage>
        <taxon>Bacteria</taxon>
        <taxon>Bacillati</taxon>
        <taxon>Actinomycetota</taxon>
        <taxon>Actinomycetes</taxon>
        <taxon>Micrococcales</taxon>
        <taxon>Microbacteriaceae</taxon>
        <taxon>Subtercola</taxon>
    </lineage>
</organism>
<keyword evidence="10" id="KW-1185">Reference proteome</keyword>
<proteinExistence type="inferred from homology"/>
<feature type="domain" description="Pyridoxine 5'-phosphate oxidase dimerisation C-terminal" evidence="8">
    <location>
        <begin position="176"/>
        <end position="219"/>
    </location>
</feature>
<feature type="domain" description="Pyridoxamine 5'-phosphate oxidase N-terminal" evidence="7">
    <location>
        <begin position="35"/>
        <end position="158"/>
    </location>
</feature>
<feature type="binding site" evidence="5">
    <location>
        <position position="126"/>
    </location>
    <ligand>
        <name>substrate</name>
    </ligand>
</feature>
<feature type="binding site" evidence="5 6">
    <location>
        <position position="104"/>
    </location>
    <ligand>
        <name>FMN</name>
        <dbReference type="ChEBI" id="CHEBI:58210"/>
    </ligand>
</feature>
<dbReference type="NCBIfam" id="NF004231">
    <property type="entry name" value="PRK05679.1"/>
    <property type="match status" value="1"/>
</dbReference>
<dbReference type="HAMAP" id="MF_01629">
    <property type="entry name" value="PdxH"/>
    <property type="match status" value="1"/>
</dbReference>
<comment type="pathway">
    <text evidence="5">Cofactor metabolism; pyridoxal 5'-phosphate salvage; pyridoxal 5'-phosphate from pyridoxamine 5'-phosphate: step 1/1.</text>
</comment>
<comment type="function">
    <text evidence="5">Catalyzes the oxidation of either pyridoxine 5'-phosphate (PNP) or pyridoxamine 5'-phosphate (PMP) into pyridoxal 5'-phosphate (PLP).</text>
</comment>
<feature type="binding site" evidence="5">
    <location>
        <position position="122"/>
    </location>
    <ligand>
        <name>substrate</name>
    </ligand>
</feature>
<feature type="binding site" evidence="5 6">
    <location>
        <position position="199"/>
    </location>
    <ligand>
        <name>FMN</name>
        <dbReference type="ChEBI" id="CHEBI:58210"/>
    </ligand>
</feature>
<dbReference type="SUPFAM" id="SSF50475">
    <property type="entry name" value="FMN-binding split barrel"/>
    <property type="match status" value="1"/>
</dbReference>
<evidence type="ECO:0000313" key="10">
    <source>
        <dbReference type="Proteomes" id="UP000256486"/>
    </source>
</evidence>
<dbReference type="UniPathway" id="UPA01068">
    <property type="reaction ID" value="UER00304"/>
</dbReference>
<keyword evidence="3 5" id="KW-0288">FMN</keyword>
<evidence type="ECO:0000256" key="4">
    <source>
        <dbReference type="ARBA" id="ARBA00023002"/>
    </source>
</evidence>
<comment type="caution">
    <text evidence="5">Lacks conserved residue(s) required for the propagation of feature annotation.</text>
</comment>
<dbReference type="OrthoDB" id="9780392at2"/>
<sequence length="219" mass="23885">MDSLAEHHDYGDLPLDERGLDADPIAQFRTWLAEAETAGVEEANAMVLGTVDADGAPGSRTVLLRGVDARGFAFYSNYESQKGRALASTSAASLLFPWYLLHRQVIVQGEVERLSAAESDAYFASRPRGSQLAAAASHQSQPIGSRAELEQRVADVSARFTGPAGEELPVERPATWGGYVLAPRRIEFWKGRTSRLHDRLVYDRSAGSPSGWTVTRLQP</sequence>
<comment type="cofactor">
    <cofactor evidence="5 6">
        <name>FMN</name>
        <dbReference type="ChEBI" id="CHEBI:58210"/>
    </cofactor>
    <text evidence="5 6">Binds 1 FMN per subunit.</text>
</comment>
<dbReference type="InterPro" id="IPR012349">
    <property type="entry name" value="Split_barrel_FMN-bd"/>
</dbReference>
<feature type="binding site" evidence="5">
    <location>
        <position position="130"/>
    </location>
    <ligand>
        <name>substrate</name>
    </ligand>
</feature>
<evidence type="ECO:0000259" key="8">
    <source>
        <dbReference type="Pfam" id="PF10590"/>
    </source>
</evidence>